<comment type="similarity">
    <text evidence="1">Belongs to the 4-hydroxybenzoyl-CoA thioesterase family.</text>
</comment>
<dbReference type="EC" id="3.1.2.-" evidence="4"/>
<comment type="caution">
    <text evidence="4">The sequence shown here is derived from an EMBL/GenBank/DDBJ whole genome shotgun (WGS) entry which is preliminary data.</text>
</comment>
<dbReference type="PANTHER" id="PTHR31793">
    <property type="entry name" value="4-HYDROXYBENZOYL-COA THIOESTERASE FAMILY MEMBER"/>
    <property type="match status" value="1"/>
</dbReference>
<feature type="domain" description="Thioesterase" evidence="3">
    <location>
        <begin position="42"/>
        <end position="130"/>
    </location>
</feature>
<dbReference type="PANTHER" id="PTHR31793:SF37">
    <property type="entry name" value="ACYL-COA THIOESTER HYDROLASE YBGC"/>
    <property type="match status" value="1"/>
</dbReference>
<keyword evidence="2 4" id="KW-0378">Hydrolase</keyword>
<dbReference type="Gene3D" id="3.10.129.10">
    <property type="entry name" value="Hotdog Thioesterase"/>
    <property type="match status" value="1"/>
</dbReference>
<evidence type="ECO:0000259" key="3">
    <source>
        <dbReference type="Pfam" id="PF03061"/>
    </source>
</evidence>
<dbReference type="Pfam" id="PF03061">
    <property type="entry name" value="4HBT"/>
    <property type="match status" value="1"/>
</dbReference>
<evidence type="ECO:0000313" key="5">
    <source>
        <dbReference type="Proteomes" id="UP000440694"/>
    </source>
</evidence>
<dbReference type="InterPro" id="IPR029069">
    <property type="entry name" value="HotDog_dom_sf"/>
</dbReference>
<sequence>MTSTPSAENDWPDLAGRLIDIDGTRSHVLPVRVYFEDTDFSGLVYHASYVRWCERGRSDFLRLLGGDHRRLIDGSGGSEPAAFVVRRMTFDFLKPSRIDELLEVVTCVKAIGAASLTLLQTVKRGETTLVEAEVTVVLISVSGKPLRISSALREAFGA</sequence>
<evidence type="ECO:0000256" key="2">
    <source>
        <dbReference type="ARBA" id="ARBA00022801"/>
    </source>
</evidence>
<evidence type="ECO:0000313" key="4">
    <source>
        <dbReference type="EMBL" id="MTD95937.1"/>
    </source>
</evidence>
<keyword evidence="5" id="KW-1185">Reference proteome</keyword>
<reference evidence="4 5" key="1">
    <citation type="submission" date="2019-11" db="EMBL/GenBank/DDBJ databases">
        <title>Identification of a novel strain.</title>
        <authorList>
            <person name="Xu Q."/>
            <person name="Wang G."/>
        </authorList>
    </citation>
    <scope>NUCLEOTIDE SEQUENCE [LARGE SCALE GENOMIC DNA]</scope>
    <source>
        <strain evidence="5">xq</strain>
    </source>
</reference>
<dbReference type="CDD" id="cd00586">
    <property type="entry name" value="4HBT"/>
    <property type="match status" value="1"/>
</dbReference>
<organism evidence="4 5">
    <name type="scientific">Hyphomicrobium album</name>
    <dbReference type="NCBI Taxonomy" id="2665159"/>
    <lineage>
        <taxon>Bacteria</taxon>
        <taxon>Pseudomonadati</taxon>
        <taxon>Pseudomonadota</taxon>
        <taxon>Alphaproteobacteria</taxon>
        <taxon>Hyphomicrobiales</taxon>
        <taxon>Hyphomicrobiaceae</taxon>
        <taxon>Hyphomicrobium</taxon>
    </lineage>
</organism>
<dbReference type="InterPro" id="IPR006684">
    <property type="entry name" value="YbgC/YbaW"/>
</dbReference>
<gene>
    <name evidence="4" type="ORF">GIW81_16485</name>
</gene>
<dbReference type="AlphaFoldDB" id="A0A6I3KQK4"/>
<dbReference type="Proteomes" id="UP000440694">
    <property type="component" value="Unassembled WGS sequence"/>
</dbReference>
<dbReference type="RefSeq" id="WP_154740419.1">
    <property type="nucleotide sequence ID" value="NZ_WMBQ01000002.1"/>
</dbReference>
<dbReference type="EMBL" id="WMBQ01000002">
    <property type="protein sequence ID" value="MTD95937.1"/>
    <property type="molecule type" value="Genomic_DNA"/>
</dbReference>
<name>A0A6I3KQK4_9HYPH</name>
<dbReference type="PIRSF" id="PIRSF003230">
    <property type="entry name" value="YbgC"/>
    <property type="match status" value="1"/>
</dbReference>
<accession>A0A6I3KQK4</accession>
<dbReference type="InterPro" id="IPR050563">
    <property type="entry name" value="4-hydroxybenzoyl-CoA_TE"/>
</dbReference>
<evidence type="ECO:0000256" key="1">
    <source>
        <dbReference type="ARBA" id="ARBA00005953"/>
    </source>
</evidence>
<dbReference type="InterPro" id="IPR006683">
    <property type="entry name" value="Thioestr_dom"/>
</dbReference>
<dbReference type="NCBIfam" id="TIGR00051">
    <property type="entry name" value="YbgC/FadM family acyl-CoA thioesterase"/>
    <property type="match status" value="1"/>
</dbReference>
<protein>
    <submittedName>
        <fullName evidence="4">YbgC/FadM family acyl-CoA thioesterase</fullName>
        <ecNumber evidence="4">3.1.2.-</ecNumber>
    </submittedName>
</protein>
<proteinExistence type="inferred from homology"/>
<dbReference type="FunFam" id="3.10.129.10:FF:000004">
    <property type="entry name" value="Tol-pal system-associated acyl-CoA thioesterase"/>
    <property type="match status" value="1"/>
</dbReference>
<dbReference type="GO" id="GO:0047617">
    <property type="term" value="F:fatty acyl-CoA hydrolase activity"/>
    <property type="evidence" value="ECO:0007669"/>
    <property type="project" value="TreeGrafter"/>
</dbReference>
<dbReference type="SUPFAM" id="SSF54637">
    <property type="entry name" value="Thioesterase/thiol ester dehydrase-isomerase"/>
    <property type="match status" value="1"/>
</dbReference>